<organism evidence="1 2">
    <name type="scientific">Verticillium longisporum</name>
    <name type="common">Verticillium dahliae var. longisporum</name>
    <dbReference type="NCBI Taxonomy" id="100787"/>
    <lineage>
        <taxon>Eukaryota</taxon>
        <taxon>Fungi</taxon>
        <taxon>Dikarya</taxon>
        <taxon>Ascomycota</taxon>
        <taxon>Pezizomycotina</taxon>
        <taxon>Sordariomycetes</taxon>
        <taxon>Hypocreomycetidae</taxon>
        <taxon>Glomerellales</taxon>
        <taxon>Plectosphaerellaceae</taxon>
        <taxon>Verticillium</taxon>
    </lineage>
</organism>
<reference evidence="1 2" key="1">
    <citation type="submission" date="2015-05" db="EMBL/GenBank/DDBJ databases">
        <authorList>
            <person name="Wang D.B."/>
            <person name="Wang M."/>
        </authorList>
    </citation>
    <scope>NUCLEOTIDE SEQUENCE [LARGE SCALE GENOMIC DNA]</scope>
    <source>
        <strain evidence="1">VL1</strain>
    </source>
</reference>
<evidence type="ECO:0000313" key="1">
    <source>
        <dbReference type="EMBL" id="CRK40697.1"/>
    </source>
</evidence>
<gene>
    <name evidence="1" type="ORF">BN1708_008289</name>
</gene>
<name>A0A0G4N2L1_VERLO</name>
<dbReference type="EMBL" id="CVQH01026527">
    <property type="protein sequence ID" value="CRK40697.1"/>
    <property type="molecule type" value="Genomic_DNA"/>
</dbReference>
<sequence length="644" mass="70698">MVASVICLCVRGGLCWFTYLLFHLAHLELVGAELGVVDLLLVLLAVLDHALHLAHERSAGRTDGLARRLEVLLALAHEAGLDTAGGDELGCRGSHVVGRDDEVLRAVTVREHAVRRLDERVGRRRDGFGRRDETLGPPVVLLVKGLSRGRAPARLHNLLLCHRCRLDELRDGVGHSHGRIEDRVVDLEFLLIHDVAEVALARQFACAGRKCLDKLVQLLEVHLHIIVAVDDNVRLLDRVHAFETEALETAEELDGCLRRLSGAVEERVAALLVRREAREALGVAAHIGNGTSEDVDCLDKLGLIERIIHALDTRLQHRVDDVVNLVKIGHDERINLAVQGVVRLALILSQLVELDEGLVHARLVNLELLLLVAEKLLNVSVAVGDLGVIRFVEGHAELALELLNLVLAAARRAVLVVKGTISFPDHLLASLYRLGSRGCLELHRLELVEEVEVLGAKLGVQLGECLVLCPPGVDLLLQGCNLVIATRHLLAVVALDLGQLVLQSLHPLIVLLQHQLVLLVLRPCPEVLLLELGQPSLGLVLHLLLHQRLLLALLLLHELSLLFLKVPLGLQRSLLLSHLLCVLPLLEHSLLLLVLPVLAVEFALPELVHVVWLLRLWLGYGRGVPFNLLLGPCRQCRSLVILGA</sequence>
<accession>A0A0G4N2L1</accession>
<evidence type="ECO:0000313" key="2">
    <source>
        <dbReference type="Proteomes" id="UP000044602"/>
    </source>
</evidence>
<dbReference type="AlphaFoldDB" id="A0A0G4N2L1"/>
<protein>
    <submittedName>
        <fullName evidence="1">Uncharacterized protein</fullName>
    </submittedName>
</protein>
<dbReference type="Proteomes" id="UP000044602">
    <property type="component" value="Unassembled WGS sequence"/>
</dbReference>
<keyword evidence="2" id="KW-1185">Reference proteome</keyword>
<proteinExistence type="predicted"/>